<keyword evidence="1" id="KW-0472">Membrane</keyword>
<keyword evidence="3" id="KW-1185">Reference proteome</keyword>
<name>A0A4R0MVZ7_9SPHI</name>
<dbReference type="Proteomes" id="UP000292884">
    <property type="component" value="Unassembled WGS sequence"/>
</dbReference>
<feature type="transmembrane region" description="Helical" evidence="1">
    <location>
        <begin position="72"/>
        <end position="90"/>
    </location>
</feature>
<sequence length="136" mass="15122">MTKNQPFLRIALIIIFLAHAVPGIFNNGINDFGNQYLNGAGFKPFGLALAWAIKMSHVAFVFSLISNKYLKLSSAITIIVLIVGIFMIHLKEGWFVVGGGRNGVEFNFLLICCIMSILHQQGHLTFKRQAQINNTN</sequence>
<dbReference type="OrthoDB" id="8778559at2"/>
<protein>
    <submittedName>
        <fullName evidence="2">DoxX family protein</fullName>
    </submittedName>
</protein>
<comment type="caution">
    <text evidence="2">The sequence shown here is derived from an EMBL/GenBank/DDBJ whole genome shotgun (WGS) entry which is preliminary data.</text>
</comment>
<accession>A0A4R0MVZ7</accession>
<organism evidence="2 3">
    <name type="scientific">Pedobacter frigiditerrae</name>
    <dbReference type="NCBI Taxonomy" id="2530452"/>
    <lineage>
        <taxon>Bacteria</taxon>
        <taxon>Pseudomonadati</taxon>
        <taxon>Bacteroidota</taxon>
        <taxon>Sphingobacteriia</taxon>
        <taxon>Sphingobacteriales</taxon>
        <taxon>Sphingobacteriaceae</taxon>
        <taxon>Pedobacter</taxon>
    </lineage>
</organism>
<reference evidence="2 3" key="1">
    <citation type="submission" date="2019-02" db="EMBL/GenBank/DDBJ databases">
        <title>Pedobacter sp. RP-1-13 sp. nov., isolated from Arctic soil.</title>
        <authorList>
            <person name="Dahal R.H."/>
        </authorList>
    </citation>
    <scope>NUCLEOTIDE SEQUENCE [LARGE SCALE GENOMIC DNA]</scope>
    <source>
        <strain evidence="2 3">RP-1-13</strain>
    </source>
</reference>
<keyword evidence="1" id="KW-0812">Transmembrane</keyword>
<dbReference type="EMBL" id="SJSK01000003">
    <property type="protein sequence ID" value="TCC90094.1"/>
    <property type="molecule type" value="Genomic_DNA"/>
</dbReference>
<evidence type="ECO:0000256" key="1">
    <source>
        <dbReference type="SAM" id="Phobius"/>
    </source>
</evidence>
<evidence type="ECO:0000313" key="2">
    <source>
        <dbReference type="EMBL" id="TCC90094.1"/>
    </source>
</evidence>
<evidence type="ECO:0000313" key="3">
    <source>
        <dbReference type="Proteomes" id="UP000292884"/>
    </source>
</evidence>
<proteinExistence type="predicted"/>
<dbReference type="AlphaFoldDB" id="A0A4R0MVZ7"/>
<keyword evidence="1" id="KW-1133">Transmembrane helix</keyword>
<feature type="transmembrane region" description="Helical" evidence="1">
    <location>
        <begin position="45"/>
        <end position="65"/>
    </location>
</feature>
<feature type="transmembrane region" description="Helical" evidence="1">
    <location>
        <begin position="7"/>
        <end position="25"/>
    </location>
</feature>
<feature type="transmembrane region" description="Helical" evidence="1">
    <location>
        <begin position="102"/>
        <end position="119"/>
    </location>
</feature>
<dbReference type="RefSeq" id="WP_131553497.1">
    <property type="nucleotide sequence ID" value="NZ_SJSK01000003.1"/>
</dbReference>
<gene>
    <name evidence="2" type="ORF">EZ428_12455</name>
</gene>